<keyword evidence="1" id="KW-1133">Transmembrane helix</keyword>
<keyword evidence="1" id="KW-0472">Membrane</keyword>
<keyword evidence="1" id="KW-0812">Transmembrane</keyword>
<protein>
    <submittedName>
        <fullName evidence="2">Uncharacterized protein</fullName>
    </submittedName>
</protein>
<dbReference type="AlphaFoldDB" id="A0AA86MZD6"/>
<name>A0AA86MZD6_9BACT</name>
<feature type="transmembrane region" description="Helical" evidence="1">
    <location>
        <begin position="95"/>
        <end position="116"/>
    </location>
</feature>
<dbReference type="Proteomes" id="UP001179121">
    <property type="component" value="Chromosome"/>
</dbReference>
<feature type="transmembrane region" description="Helical" evidence="1">
    <location>
        <begin position="40"/>
        <end position="59"/>
    </location>
</feature>
<feature type="transmembrane region" description="Helical" evidence="1">
    <location>
        <begin position="6"/>
        <end position="28"/>
    </location>
</feature>
<feature type="transmembrane region" description="Helical" evidence="1">
    <location>
        <begin position="71"/>
        <end position="88"/>
    </location>
</feature>
<reference evidence="2" key="1">
    <citation type="submission" date="2022-10" db="EMBL/GenBank/DDBJ databases">
        <authorList>
            <person name="Koch H."/>
        </authorList>
    </citation>
    <scope>NUCLEOTIDE SEQUENCE</scope>
    <source>
        <strain evidence="2">DNF</strain>
    </source>
</reference>
<evidence type="ECO:0000313" key="2">
    <source>
        <dbReference type="EMBL" id="CAI4031870.1"/>
    </source>
</evidence>
<dbReference type="EMBL" id="OX365700">
    <property type="protein sequence ID" value="CAI4031870.1"/>
    <property type="molecule type" value="Genomic_DNA"/>
</dbReference>
<evidence type="ECO:0000313" key="3">
    <source>
        <dbReference type="Proteomes" id="UP001179121"/>
    </source>
</evidence>
<proteinExistence type="predicted"/>
<accession>A0AA86MZD6</accession>
<keyword evidence="3" id="KW-1185">Reference proteome</keyword>
<dbReference type="KEGG" id="nti:DNFV4_02291"/>
<sequence length="117" mass="12959">MLSAKVLWPLFPLLLLIVIVCLTWALVVAVRGRKNPPARWLQIGAFACYLLAAVTAIASEGGRASVNLHRPFSFLAQVCIVVAILVAWKQQDRRLLWLNTGAWTGILADTALHFILR</sequence>
<gene>
    <name evidence="2" type="ORF">DNFV4_02291</name>
</gene>
<evidence type="ECO:0000256" key="1">
    <source>
        <dbReference type="SAM" id="Phobius"/>
    </source>
</evidence>
<organism evidence="2 3">
    <name type="scientific">Nitrospira tepida</name>
    <dbReference type="NCBI Taxonomy" id="2973512"/>
    <lineage>
        <taxon>Bacteria</taxon>
        <taxon>Pseudomonadati</taxon>
        <taxon>Nitrospirota</taxon>
        <taxon>Nitrospiria</taxon>
        <taxon>Nitrospirales</taxon>
        <taxon>Nitrospiraceae</taxon>
        <taxon>Nitrospira</taxon>
    </lineage>
</organism>
<dbReference type="RefSeq" id="WP_289268628.1">
    <property type="nucleotide sequence ID" value="NZ_OX365700.1"/>
</dbReference>